<evidence type="ECO:0000313" key="2">
    <source>
        <dbReference type="Proteomes" id="UP001162501"/>
    </source>
</evidence>
<reference evidence="1" key="1">
    <citation type="submission" date="2023-05" db="EMBL/GenBank/DDBJ databases">
        <authorList>
            <consortium name="ELIXIR-Norway"/>
        </authorList>
    </citation>
    <scope>NUCLEOTIDE SEQUENCE</scope>
</reference>
<organism evidence="1 2">
    <name type="scientific">Rangifer tarandus platyrhynchus</name>
    <name type="common">Svalbard reindeer</name>
    <dbReference type="NCBI Taxonomy" id="3082113"/>
    <lineage>
        <taxon>Eukaryota</taxon>
        <taxon>Metazoa</taxon>
        <taxon>Chordata</taxon>
        <taxon>Craniata</taxon>
        <taxon>Vertebrata</taxon>
        <taxon>Euteleostomi</taxon>
        <taxon>Mammalia</taxon>
        <taxon>Eutheria</taxon>
        <taxon>Laurasiatheria</taxon>
        <taxon>Artiodactyla</taxon>
        <taxon>Ruminantia</taxon>
        <taxon>Pecora</taxon>
        <taxon>Cervidae</taxon>
        <taxon>Odocoileinae</taxon>
        <taxon>Rangifer</taxon>
    </lineage>
</organism>
<reference evidence="1" key="2">
    <citation type="submission" date="2025-03" db="EMBL/GenBank/DDBJ databases">
        <authorList>
            <consortium name="ELIXIR-Norway"/>
            <consortium name="Elixir Norway"/>
        </authorList>
    </citation>
    <scope>NUCLEOTIDE SEQUENCE</scope>
</reference>
<gene>
    <name evidence="1" type="ORF">MRATA1EN22A_LOCUS21146</name>
</gene>
<protein>
    <submittedName>
        <fullName evidence="1">Uncharacterized protein</fullName>
    </submittedName>
</protein>
<dbReference type="Proteomes" id="UP001162501">
    <property type="component" value="Chromosome 32"/>
</dbReference>
<evidence type="ECO:0000313" key="1">
    <source>
        <dbReference type="EMBL" id="CAN0482533.1"/>
    </source>
</evidence>
<accession>A0AC59ZSE0</accession>
<sequence>MGVGDWLWNVVPGPDKTVPALSAVRSCLACGRAPPRGPAAPLGLVVVLVPEGQRPCARACQLSPASLVEVRDQPAAWVSWRPGLSRALQQDGAAAERDAHVVVDPLREAAEGSRARLRVARPSPEHGAEAATQAQAALVKLNTEGLSALETGV</sequence>
<dbReference type="EMBL" id="OX596116">
    <property type="protein sequence ID" value="CAN0482533.1"/>
    <property type="molecule type" value="Genomic_DNA"/>
</dbReference>
<proteinExistence type="predicted"/>
<name>A0AC59ZSE0_RANTA</name>